<dbReference type="InterPro" id="IPR036259">
    <property type="entry name" value="MFS_trans_sf"/>
</dbReference>
<feature type="transmembrane region" description="Helical" evidence="9">
    <location>
        <begin position="122"/>
        <end position="145"/>
    </location>
</feature>
<name>A0A9W9IK68_9EURO</name>
<sequence>MVDHVTSDSISTPTQRAPTSDSSDWRVRLSSWWDVTFQSVAAYSRLPQNPELAIAQLEVDRPDPTMELSWPSKARWRTYWLALVLCCGGALFGYDSGVIGGVLTFESFETSFGVTAKQKTSISAIAVGIQQAGAFAGCFIIWPVTNRYGRRVAMMVCSLVFCIGVVLEVIDTHSLSAFYVGRVICGLGVGGSATIIPIYMSEMSPKEIRGQLGSCYQLTYTIGILVSYWIDYAVKSMPSIARQWQLPIGLQLVPGALMGLGMFTLDESVRWLLAHGKADEAWRSLVWIRAGEEPAVTQEFADMRRGLEEERHATAGFRLRELLEGPNLHRLLVGGGLFLAQQSTGSTALAYFGPQFFSLLVGPGDRNLLLTGIFGAIKVVACLIFVLFMSDRFGRRPVLAAGAGFMAVCMVATAGVVKNYPPTDGAVTSAGIATVALIYLDIIAYNFSWGPLPWPCTSEIFPTRIREPGVAFGVGSQWLFNFVWSFSTPYIMAGIGWGTFLLFGLLDVLILLFTYFCLRETAGKTLEEINEMFEGIDPDAEHGWKTASFDDAAVPESRHREDQDSYLEDTGSVGVDAKSDRDKTASTHLESIAGRS</sequence>
<evidence type="ECO:0000256" key="7">
    <source>
        <dbReference type="RuleBase" id="RU003346"/>
    </source>
</evidence>
<dbReference type="GO" id="GO:0005351">
    <property type="term" value="F:carbohydrate:proton symporter activity"/>
    <property type="evidence" value="ECO:0007669"/>
    <property type="project" value="TreeGrafter"/>
</dbReference>
<feature type="transmembrane region" description="Helical" evidence="9">
    <location>
        <begin position="152"/>
        <end position="170"/>
    </location>
</feature>
<dbReference type="InterPro" id="IPR020846">
    <property type="entry name" value="MFS_dom"/>
</dbReference>
<evidence type="ECO:0000259" key="10">
    <source>
        <dbReference type="PROSITE" id="PS50850"/>
    </source>
</evidence>
<feature type="transmembrane region" description="Helical" evidence="9">
    <location>
        <begin position="429"/>
        <end position="449"/>
    </location>
</feature>
<organism evidence="11 12">
    <name type="scientific">Penicillium capsulatum</name>
    <dbReference type="NCBI Taxonomy" id="69766"/>
    <lineage>
        <taxon>Eukaryota</taxon>
        <taxon>Fungi</taxon>
        <taxon>Dikarya</taxon>
        <taxon>Ascomycota</taxon>
        <taxon>Pezizomycotina</taxon>
        <taxon>Eurotiomycetes</taxon>
        <taxon>Eurotiomycetidae</taxon>
        <taxon>Eurotiales</taxon>
        <taxon>Aspergillaceae</taxon>
        <taxon>Penicillium</taxon>
    </lineage>
</organism>
<dbReference type="InterPro" id="IPR005829">
    <property type="entry name" value="Sugar_transporter_CS"/>
</dbReference>
<feature type="transmembrane region" description="Helical" evidence="9">
    <location>
        <begin position="398"/>
        <end position="417"/>
    </location>
</feature>
<dbReference type="SUPFAM" id="SSF103473">
    <property type="entry name" value="MFS general substrate transporter"/>
    <property type="match status" value="1"/>
</dbReference>
<feature type="transmembrane region" description="Helical" evidence="9">
    <location>
        <begin position="331"/>
        <end position="353"/>
    </location>
</feature>
<feature type="transmembrane region" description="Helical" evidence="9">
    <location>
        <begin position="244"/>
        <end position="265"/>
    </location>
</feature>
<dbReference type="PRINTS" id="PR00171">
    <property type="entry name" value="SUGRTRNSPORT"/>
</dbReference>
<evidence type="ECO:0000256" key="4">
    <source>
        <dbReference type="ARBA" id="ARBA00022692"/>
    </source>
</evidence>
<comment type="similarity">
    <text evidence="2 7">Belongs to the major facilitator superfamily. Sugar transporter (TC 2.A.1.1) family.</text>
</comment>
<dbReference type="EMBL" id="JAPQKO010000002">
    <property type="protein sequence ID" value="KAJ5179299.1"/>
    <property type="molecule type" value="Genomic_DNA"/>
</dbReference>
<comment type="caution">
    <text evidence="11">The sequence shown here is derived from an EMBL/GenBank/DDBJ whole genome shotgun (WGS) entry which is preliminary data.</text>
</comment>
<evidence type="ECO:0000313" key="12">
    <source>
        <dbReference type="Proteomes" id="UP001146351"/>
    </source>
</evidence>
<evidence type="ECO:0000256" key="6">
    <source>
        <dbReference type="ARBA" id="ARBA00023136"/>
    </source>
</evidence>
<evidence type="ECO:0000256" key="5">
    <source>
        <dbReference type="ARBA" id="ARBA00022989"/>
    </source>
</evidence>
<feature type="region of interest" description="Disordered" evidence="8">
    <location>
        <begin position="550"/>
        <end position="596"/>
    </location>
</feature>
<keyword evidence="6 9" id="KW-0472">Membrane</keyword>
<dbReference type="FunFam" id="1.20.1250.20:FF:000090">
    <property type="entry name" value="MFS sugar transporter, putative"/>
    <property type="match status" value="1"/>
</dbReference>
<dbReference type="Gene3D" id="1.20.1250.20">
    <property type="entry name" value="MFS general substrate transporter like domains"/>
    <property type="match status" value="1"/>
</dbReference>
<dbReference type="PROSITE" id="PS00217">
    <property type="entry name" value="SUGAR_TRANSPORT_2"/>
    <property type="match status" value="1"/>
</dbReference>
<evidence type="ECO:0000256" key="3">
    <source>
        <dbReference type="ARBA" id="ARBA00022448"/>
    </source>
</evidence>
<keyword evidence="5 9" id="KW-1133">Transmembrane helix</keyword>
<feature type="transmembrane region" description="Helical" evidence="9">
    <location>
        <begin position="470"/>
        <end position="491"/>
    </location>
</feature>
<feature type="transmembrane region" description="Helical" evidence="9">
    <location>
        <begin position="497"/>
        <end position="518"/>
    </location>
</feature>
<protein>
    <recommendedName>
        <fullName evidence="10">Major facilitator superfamily (MFS) profile domain-containing protein</fullName>
    </recommendedName>
</protein>
<evidence type="ECO:0000313" key="11">
    <source>
        <dbReference type="EMBL" id="KAJ5179299.1"/>
    </source>
</evidence>
<reference evidence="11" key="2">
    <citation type="journal article" date="2023" name="IMA Fungus">
        <title>Comparative genomic study of the Penicillium genus elucidates a diverse pangenome and 15 lateral gene transfer events.</title>
        <authorList>
            <person name="Petersen C."/>
            <person name="Sorensen T."/>
            <person name="Nielsen M.R."/>
            <person name="Sondergaard T.E."/>
            <person name="Sorensen J.L."/>
            <person name="Fitzpatrick D.A."/>
            <person name="Frisvad J.C."/>
            <person name="Nielsen K.L."/>
        </authorList>
    </citation>
    <scope>NUCLEOTIDE SEQUENCE</scope>
    <source>
        <strain evidence="11">IBT 21917</strain>
    </source>
</reference>
<keyword evidence="4 9" id="KW-0812">Transmembrane</keyword>
<feature type="transmembrane region" description="Helical" evidence="9">
    <location>
        <begin position="176"/>
        <end position="200"/>
    </location>
</feature>
<evidence type="ECO:0000256" key="2">
    <source>
        <dbReference type="ARBA" id="ARBA00010992"/>
    </source>
</evidence>
<dbReference type="InterPro" id="IPR003663">
    <property type="entry name" value="Sugar/inositol_transpt"/>
</dbReference>
<dbReference type="InterPro" id="IPR050360">
    <property type="entry name" value="MFS_Sugar_Transporters"/>
</dbReference>
<feature type="transmembrane region" description="Helical" evidence="9">
    <location>
        <begin position="212"/>
        <end position="232"/>
    </location>
</feature>
<evidence type="ECO:0000256" key="8">
    <source>
        <dbReference type="SAM" id="MobiDB-lite"/>
    </source>
</evidence>
<feature type="compositionally biased region" description="Polar residues" evidence="8">
    <location>
        <begin position="7"/>
        <end position="22"/>
    </location>
</feature>
<dbReference type="Proteomes" id="UP001146351">
    <property type="component" value="Unassembled WGS sequence"/>
</dbReference>
<feature type="transmembrane region" description="Helical" evidence="9">
    <location>
        <begin position="79"/>
        <end position="102"/>
    </location>
</feature>
<keyword evidence="3 7" id="KW-0813">Transport</keyword>
<evidence type="ECO:0000256" key="9">
    <source>
        <dbReference type="SAM" id="Phobius"/>
    </source>
</evidence>
<evidence type="ECO:0000256" key="1">
    <source>
        <dbReference type="ARBA" id="ARBA00004141"/>
    </source>
</evidence>
<accession>A0A9W9IK68</accession>
<feature type="region of interest" description="Disordered" evidence="8">
    <location>
        <begin position="1"/>
        <end position="22"/>
    </location>
</feature>
<dbReference type="PROSITE" id="PS50850">
    <property type="entry name" value="MFS"/>
    <property type="match status" value="1"/>
</dbReference>
<dbReference type="Pfam" id="PF00083">
    <property type="entry name" value="Sugar_tr"/>
    <property type="match status" value="1"/>
</dbReference>
<proteinExistence type="inferred from homology"/>
<dbReference type="InterPro" id="IPR005828">
    <property type="entry name" value="MFS_sugar_transport-like"/>
</dbReference>
<feature type="domain" description="Major facilitator superfamily (MFS) profile" evidence="10">
    <location>
        <begin position="81"/>
        <end position="522"/>
    </location>
</feature>
<dbReference type="AlphaFoldDB" id="A0A9W9IK68"/>
<dbReference type="OrthoDB" id="6612291at2759"/>
<feature type="transmembrane region" description="Helical" evidence="9">
    <location>
        <begin position="368"/>
        <end position="389"/>
    </location>
</feature>
<comment type="subcellular location">
    <subcellularLocation>
        <location evidence="1">Membrane</location>
        <topology evidence="1">Multi-pass membrane protein</topology>
    </subcellularLocation>
</comment>
<reference evidence="11" key="1">
    <citation type="submission" date="2022-11" db="EMBL/GenBank/DDBJ databases">
        <authorList>
            <person name="Petersen C."/>
        </authorList>
    </citation>
    <scope>NUCLEOTIDE SEQUENCE</scope>
    <source>
        <strain evidence="11">IBT 21917</strain>
    </source>
</reference>
<dbReference type="PROSITE" id="PS00216">
    <property type="entry name" value="SUGAR_TRANSPORT_1"/>
    <property type="match status" value="1"/>
</dbReference>
<dbReference type="PANTHER" id="PTHR48022">
    <property type="entry name" value="PLASTIDIC GLUCOSE TRANSPORTER 4"/>
    <property type="match status" value="1"/>
</dbReference>
<gene>
    <name evidence="11" type="ORF">N7492_002509</name>
</gene>
<dbReference type="PANTHER" id="PTHR48022:SF25">
    <property type="entry name" value="QUINATE TRANSPORTER, PUTATIVE (AFU_ORTHOLOGUE AFUA_5G12950)-RELATED"/>
    <property type="match status" value="1"/>
</dbReference>
<dbReference type="NCBIfam" id="TIGR00879">
    <property type="entry name" value="SP"/>
    <property type="match status" value="1"/>
</dbReference>
<keyword evidence="12" id="KW-1185">Reference proteome</keyword>
<dbReference type="GO" id="GO:0016020">
    <property type="term" value="C:membrane"/>
    <property type="evidence" value="ECO:0007669"/>
    <property type="project" value="UniProtKB-SubCell"/>
</dbReference>